<proteinExistence type="predicted"/>
<evidence type="ECO:0000256" key="1">
    <source>
        <dbReference type="ARBA" id="ARBA00022505"/>
    </source>
</evidence>
<protein>
    <submittedName>
        <fullName evidence="4">Molybdopterin cofactor-binding domain-containing protein</fullName>
    </submittedName>
</protein>
<evidence type="ECO:0000313" key="5">
    <source>
        <dbReference type="Proteomes" id="UP001272515"/>
    </source>
</evidence>
<dbReference type="RefSeq" id="WP_317329300.1">
    <property type="nucleotide sequence ID" value="NZ_JAWJZA010000010.1"/>
</dbReference>
<evidence type="ECO:0000259" key="3">
    <source>
        <dbReference type="SMART" id="SM01008"/>
    </source>
</evidence>
<keyword evidence="2" id="KW-0560">Oxidoreductase</keyword>
<dbReference type="SUPFAM" id="SSF56003">
    <property type="entry name" value="Molybdenum cofactor-binding domain"/>
    <property type="match status" value="1"/>
</dbReference>
<evidence type="ECO:0000313" key="4">
    <source>
        <dbReference type="EMBL" id="MDV5087453.1"/>
    </source>
</evidence>
<dbReference type="Gene3D" id="3.30.365.10">
    <property type="entry name" value="Aldehyde oxidase/xanthine dehydrogenase, molybdopterin binding domain"/>
    <property type="match status" value="4"/>
</dbReference>
<reference evidence="4 5" key="1">
    <citation type="submission" date="2023-10" db="EMBL/GenBank/DDBJ databases">
        <title>Veillonella sp. nov., isolated from a pig farm feces dump.</title>
        <authorList>
            <person name="Chang Y.-H."/>
        </authorList>
    </citation>
    <scope>NUCLEOTIDE SEQUENCE [LARGE SCALE GENOMIC DNA]</scope>
    <source>
        <strain evidence="4 5">YH-vei2233</strain>
    </source>
</reference>
<dbReference type="Gene3D" id="3.90.1170.50">
    <property type="entry name" value="Aldehyde oxidase/xanthine dehydrogenase, a/b hammerhead"/>
    <property type="match status" value="1"/>
</dbReference>
<dbReference type="Pfam" id="PF02738">
    <property type="entry name" value="MoCoBD_1"/>
    <property type="match status" value="1"/>
</dbReference>
<dbReference type="Proteomes" id="UP001272515">
    <property type="component" value="Unassembled WGS sequence"/>
</dbReference>
<dbReference type="PANTHER" id="PTHR11908">
    <property type="entry name" value="XANTHINE DEHYDROGENASE"/>
    <property type="match status" value="1"/>
</dbReference>
<accession>A0ABU3Z6A7</accession>
<dbReference type="InterPro" id="IPR000674">
    <property type="entry name" value="Ald_Oxase/Xan_DH_a/b"/>
</dbReference>
<name>A0ABU3Z6A7_9FIRM</name>
<dbReference type="InterPro" id="IPR008274">
    <property type="entry name" value="AldOxase/xan_DH_MoCoBD1"/>
</dbReference>
<dbReference type="PANTHER" id="PTHR11908:SF132">
    <property type="entry name" value="ALDEHYDE OXIDASE 1-RELATED"/>
    <property type="match status" value="1"/>
</dbReference>
<gene>
    <name evidence="4" type="ORF">RVY80_01105</name>
</gene>
<dbReference type="SUPFAM" id="SSF54665">
    <property type="entry name" value="CO dehydrogenase molybdoprotein N-domain-like"/>
    <property type="match status" value="1"/>
</dbReference>
<keyword evidence="1" id="KW-0500">Molybdenum</keyword>
<evidence type="ECO:0000256" key="2">
    <source>
        <dbReference type="ARBA" id="ARBA00023002"/>
    </source>
</evidence>
<sequence length="765" mass="83566">MKHVGKSYKKVDHKGILSGKPAYTSDFIPKDALIIKVLRSPHAMARIIDIDVSKALLVPGVEAVYTYKDVPKTRFTLAGQSYPEPSAYDALILDEIVRYVGDEVALVVARDEATALKAMPLIKVKYEVMKPVLDLHTAIDNETIVHPEDDIHFNMNVGAEPKRNIAISYHKTVGDVEGELAKCDHIVEGTYYNQATVQSAMEPFQTFGYIDALGRLVLVSSTQIVFHVRRHVSRALGIPTSKIRVIKPRIGGGFGSKQTACTELMVAFVTWKLQKPAVLVYERKEAQTCSTTRHGRDWNIRIGADKDGIIKVIDMYALTDAGAHGTHAFTTTTAAEHKSVPLYNKNTAVHYGSEAVYMNHSPGGAFRGYGATEALWPLECAVNRLADELGMDPAELRQKNLIAVGEQSLVYDEDEYMESGLFQEAVEKVKKMAGWDERPHSWQIDDRYRGGLGMSLALQGSGIAKIDTASVEIRLGDDGRYTLYTGSSDMGMGSNTVLAQMACEIIGCPMEYMTVVESDTDVVPFDPGSYASSTTYVTGTAAKTAAEELVKKIVDTFAKFMDVEADTIEFDGLVATTKDGSKTMTVAELAPKLLVNFGPTYGQLSGFASWGSHTSPPPFMASIAEVKVDTQTGQVTPVNFYSVVDCGTVINPTLARVQVEGGVVQGIGMALYEDVRYSASGKLETDTFMTYKIPTRQDMGTLHTEFVESYEPTSAYGVKSIGEVVINTACPSIQHAIKNAVGADVRTLPMTPEKVFMGMDEKYKV</sequence>
<dbReference type="InterPro" id="IPR016208">
    <property type="entry name" value="Ald_Oxase/xanthine_DH-like"/>
</dbReference>
<dbReference type="EMBL" id="JAWJZB010000001">
    <property type="protein sequence ID" value="MDV5087453.1"/>
    <property type="molecule type" value="Genomic_DNA"/>
</dbReference>
<dbReference type="Pfam" id="PF01315">
    <property type="entry name" value="Ald_Xan_dh_C"/>
    <property type="match status" value="1"/>
</dbReference>
<feature type="domain" description="Aldehyde oxidase/xanthine dehydrogenase a/b hammerhead" evidence="3">
    <location>
        <begin position="18"/>
        <end position="130"/>
    </location>
</feature>
<keyword evidence="5" id="KW-1185">Reference proteome</keyword>
<comment type="caution">
    <text evidence="4">The sequence shown here is derived from an EMBL/GenBank/DDBJ whole genome shotgun (WGS) entry which is preliminary data.</text>
</comment>
<dbReference type="Pfam" id="PF20256">
    <property type="entry name" value="MoCoBD_2"/>
    <property type="match status" value="1"/>
</dbReference>
<dbReference type="SMART" id="SM01008">
    <property type="entry name" value="Ald_Xan_dh_C"/>
    <property type="match status" value="1"/>
</dbReference>
<dbReference type="InterPro" id="IPR046867">
    <property type="entry name" value="AldOxase/xan_DH_MoCoBD2"/>
</dbReference>
<dbReference type="InterPro" id="IPR037165">
    <property type="entry name" value="AldOxase/xan_DH_Mopterin-bd_sf"/>
</dbReference>
<dbReference type="InterPro" id="IPR036856">
    <property type="entry name" value="Ald_Oxase/Xan_DH_a/b_sf"/>
</dbReference>
<organism evidence="4 5">
    <name type="scientific">Veillonella absiana</name>
    <dbReference type="NCBI Taxonomy" id="3079305"/>
    <lineage>
        <taxon>Bacteria</taxon>
        <taxon>Bacillati</taxon>
        <taxon>Bacillota</taxon>
        <taxon>Negativicutes</taxon>
        <taxon>Veillonellales</taxon>
        <taxon>Veillonellaceae</taxon>
        <taxon>Veillonella</taxon>
    </lineage>
</organism>